<comment type="caution">
    <text evidence="6">The sequence shown here is derived from an EMBL/GenBank/DDBJ whole genome shotgun (WGS) entry which is preliminary data.</text>
</comment>
<dbReference type="InterPro" id="IPR013154">
    <property type="entry name" value="ADH-like_N"/>
</dbReference>
<reference evidence="6 7" key="1">
    <citation type="journal article" date="2015" name="Microbiome">
        <title>Genomic resolution of linkages in carbon, nitrogen, and sulfur cycling among widespread estuary sediment bacteria.</title>
        <authorList>
            <person name="Baker B.J."/>
            <person name="Lazar C.S."/>
            <person name="Teske A.P."/>
            <person name="Dick G.J."/>
        </authorList>
    </citation>
    <scope>NUCLEOTIDE SEQUENCE [LARGE SCALE GENOMIC DNA]</scope>
    <source>
        <strain evidence="6">SM23_60</strain>
    </source>
</reference>
<keyword evidence="3" id="KW-0560">Oxidoreductase</keyword>
<dbReference type="EMBL" id="LJUO01000037">
    <property type="protein sequence ID" value="KPK72235.1"/>
    <property type="molecule type" value="Genomic_DNA"/>
</dbReference>
<name>A0A0S8GJ02_UNCW3</name>
<dbReference type="Gene3D" id="3.90.180.10">
    <property type="entry name" value="Medium-chain alcohol dehydrogenases, catalytic domain"/>
    <property type="match status" value="1"/>
</dbReference>
<proteinExistence type="inferred from homology"/>
<evidence type="ECO:0000256" key="3">
    <source>
        <dbReference type="ARBA" id="ARBA00023002"/>
    </source>
</evidence>
<dbReference type="SUPFAM" id="SSF51735">
    <property type="entry name" value="NAD(P)-binding Rossmann-fold domains"/>
    <property type="match status" value="1"/>
</dbReference>
<dbReference type="GO" id="GO:0008270">
    <property type="term" value="F:zinc ion binding"/>
    <property type="evidence" value="ECO:0007669"/>
    <property type="project" value="InterPro"/>
</dbReference>
<comment type="cofactor">
    <cofactor evidence="4">
        <name>Zn(2+)</name>
        <dbReference type="ChEBI" id="CHEBI:29105"/>
    </cofactor>
</comment>
<dbReference type="InterPro" id="IPR002328">
    <property type="entry name" value="ADH_Zn_CS"/>
</dbReference>
<evidence type="ECO:0000259" key="5">
    <source>
        <dbReference type="SMART" id="SM00829"/>
    </source>
</evidence>
<gene>
    <name evidence="6" type="ORF">AMJ87_05265</name>
</gene>
<comment type="similarity">
    <text evidence="4">Belongs to the zinc-containing alcohol dehydrogenase family.</text>
</comment>
<dbReference type="InterPro" id="IPR013149">
    <property type="entry name" value="ADH-like_C"/>
</dbReference>
<dbReference type="Proteomes" id="UP000051096">
    <property type="component" value="Unassembled WGS sequence"/>
</dbReference>
<feature type="domain" description="Enoyl reductase (ER)" evidence="5">
    <location>
        <begin position="12"/>
        <end position="342"/>
    </location>
</feature>
<dbReference type="InterPro" id="IPR050129">
    <property type="entry name" value="Zn_alcohol_dh"/>
</dbReference>
<evidence type="ECO:0000256" key="1">
    <source>
        <dbReference type="ARBA" id="ARBA00022723"/>
    </source>
</evidence>
<keyword evidence="1 4" id="KW-0479">Metal-binding</keyword>
<dbReference type="SUPFAM" id="SSF50129">
    <property type="entry name" value="GroES-like"/>
    <property type="match status" value="1"/>
</dbReference>
<accession>A0A0S8GJ02</accession>
<dbReference type="SMART" id="SM00829">
    <property type="entry name" value="PKS_ER"/>
    <property type="match status" value="1"/>
</dbReference>
<dbReference type="PATRIC" id="fig|1703780.3.peg.2443"/>
<evidence type="ECO:0000256" key="2">
    <source>
        <dbReference type="ARBA" id="ARBA00022833"/>
    </source>
</evidence>
<dbReference type="Pfam" id="PF00107">
    <property type="entry name" value="ADH_zinc_N"/>
    <property type="match status" value="1"/>
</dbReference>
<organism evidence="6 7">
    <name type="scientific">candidate division WOR_3 bacterium SM23_60</name>
    <dbReference type="NCBI Taxonomy" id="1703780"/>
    <lineage>
        <taxon>Bacteria</taxon>
        <taxon>Bacteria division WOR-3</taxon>
    </lineage>
</organism>
<dbReference type="InterPro" id="IPR020843">
    <property type="entry name" value="ER"/>
</dbReference>
<dbReference type="Gene3D" id="3.40.50.720">
    <property type="entry name" value="NAD(P)-binding Rossmann-like Domain"/>
    <property type="match status" value="1"/>
</dbReference>
<dbReference type="Pfam" id="PF08240">
    <property type="entry name" value="ADH_N"/>
    <property type="match status" value="1"/>
</dbReference>
<dbReference type="AlphaFoldDB" id="A0A0S8GJ02"/>
<dbReference type="InterPro" id="IPR011032">
    <property type="entry name" value="GroES-like_sf"/>
</dbReference>
<dbReference type="PANTHER" id="PTHR43401">
    <property type="entry name" value="L-THREONINE 3-DEHYDROGENASE"/>
    <property type="match status" value="1"/>
</dbReference>
<dbReference type="GO" id="GO:0016491">
    <property type="term" value="F:oxidoreductase activity"/>
    <property type="evidence" value="ECO:0007669"/>
    <property type="project" value="UniProtKB-KW"/>
</dbReference>
<dbReference type="PROSITE" id="PS00059">
    <property type="entry name" value="ADH_ZINC"/>
    <property type="match status" value="1"/>
</dbReference>
<dbReference type="NCBIfam" id="NF003808">
    <property type="entry name" value="PRK05396.1"/>
    <property type="match status" value="1"/>
</dbReference>
<evidence type="ECO:0000256" key="4">
    <source>
        <dbReference type="RuleBase" id="RU361277"/>
    </source>
</evidence>
<keyword evidence="2 4" id="KW-0862">Zinc</keyword>
<dbReference type="PANTHER" id="PTHR43401:SF2">
    <property type="entry name" value="L-THREONINE 3-DEHYDROGENASE"/>
    <property type="match status" value="1"/>
</dbReference>
<protein>
    <recommendedName>
        <fullName evidence="5">Enoyl reductase (ER) domain-containing protein</fullName>
    </recommendedName>
</protein>
<sequence length="345" mass="37274">MNAVVKDKPEKGLSFQDVPMPTMQDDGVLMKVKAATICGTDVGIYNWIESLRQWITPPVIIGHEFAGEVVEVGKKVKQLQPGDIISVESRIACGECYQCKTGAKHLCSNLKIIGIHTNGGFAQYAVVPKESTWKLGTGFPIETACLMDALGLAVHAALNEDVCGDTVVIFGSGPTGILAGCAAKAGGAKMVIMVGATQYRLDLAKKMGADHVVNINSTDPKEAITEITKGEGVDLVLEMSGAQQAINVALDVLNKGGRFVAFGIPRKPVVIDWTNELIMKGVKIQAIIGRKIFHTWYKATALLNTGKIDPKPIITHTMKLSEYERAFDMLKSREKNCGKIMFEVD</sequence>
<evidence type="ECO:0000313" key="6">
    <source>
        <dbReference type="EMBL" id="KPK72235.1"/>
    </source>
</evidence>
<dbReference type="InterPro" id="IPR036291">
    <property type="entry name" value="NAD(P)-bd_dom_sf"/>
</dbReference>
<evidence type="ECO:0000313" key="7">
    <source>
        <dbReference type="Proteomes" id="UP000051096"/>
    </source>
</evidence>